<protein>
    <submittedName>
        <fullName evidence="2">Transcriptional regulator</fullName>
    </submittedName>
</protein>
<dbReference type="WBParaSite" id="PTRK_0000888900.1">
    <property type="protein sequence ID" value="PTRK_0000888900.1"/>
    <property type="gene ID" value="PTRK_0000888900"/>
</dbReference>
<keyword evidence="1" id="KW-1185">Reference proteome</keyword>
<sequence>MTGVAGLDHDVELGALGGHVQRQPVVHDVDDVAAQTADDGGHGRQHARAVVAQDAIDDQPLLADHFAVQHHGQHARVDIAAGQFDADLHALEALGIGQDGGQAARPSALGHRLLQRRQEGHALFEIRLFADEDLVNQAVGQGEGDLAHRLDGDAFGDGLAAAFGRLAATPRGEGGIAGRLDAEDLNVRLDGLGGDGAAGDQT</sequence>
<proteinExistence type="predicted"/>
<evidence type="ECO:0000313" key="1">
    <source>
        <dbReference type="Proteomes" id="UP000038045"/>
    </source>
</evidence>
<reference evidence="2" key="1">
    <citation type="submission" date="2017-02" db="UniProtKB">
        <authorList>
            <consortium name="WormBaseParasite"/>
        </authorList>
    </citation>
    <scope>IDENTIFICATION</scope>
</reference>
<dbReference type="Proteomes" id="UP000038045">
    <property type="component" value="Unplaced"/>
</dbReference>
<evidence type="ECO:0000313" key="2">
    <source>
        <dbReference type="WBParaSite" id="PTRK_0000888900.1"/>
    </source>
</evidence>
<accession>A0A0N4ZL53</accession>
<name>A0A0N4ZL53_PARTI</name>
<dbReference type="AlphaFoldDB" id="A0A0N4ZL53"/>
<organism evidence="1 2">
    <name type="scientific">Parastrongyloides trichosuri</name>
    <name type="common">Possum-specific nematode worm</name>
    <dbReference type="NCBI Taxonomy" id="131310"/>
    <lineage>
        <taxon>Eukaryota</taxon>
        <taxon>Metazoa</taxon>
        <taxon>Ecdysozoa</taxon>
        <taxon>Nematoda</taxon>
        <taxon>Chromadorea</taxon>
        <taxon>Rhabditida</taxon>
        <taxon>Tylenchina</taxon>
        <taxon>Panagrolaimomorpha</taxon>
        <taxon>Strongyloidoidea</taxon>
        <taxon>Strongyloididae</taxon>
        <taxon>Parastrongyloides</taxon>
    </lineage>
</organism>